<evidence type="ECO:0008006" key="3">
    <source>
        <dbReference type="Google" id="ProtNLM"/>
    </source>
</evidence>
<dbReference type="Proteomes" id="UP000050872">
    <property type="component" value="Unassembled WGS sequence"/>
</dbReference>
<evidence type="ECO:0000313" key="2">
    <source>
        <dbReference type="Proteomes" id="UP000050872"/>
    </source>
</evidence>
<comment type="caution">
    <text evidence="1">The sequence shown here is derived from an EMBL/GenBank/DDBJ whole genome shotgun (WGS) entry which is preliminary data.</text>
</comment>
<keyword evidence="2" id="KW-1185">Reference proteome</keyword>
<reference evidence="1 2" key="1">
    <citation type="journal article" date="2015" name="Genome Announc.">
        <title>Expanding the biotechnology potential of lactobacilli through comparative genomics of 213 strains and associated genera.</title>
        <authorList>
            <person name="Sun Z."/>
            <person name="Harris H.M."/>
            <person name="McCann A."/>
            <person name="Guo C."/>
            <person name="Argimon S."/>
            <person name="Zhang W."/>
            <person name="Yang X."/>
            <person name="Jeffery I.B."/>
            <person name="Cooney J.C."/>
            <person name="Kagawa T.F."/>
            <person name="Liu W."/>
            <person name="Song Y."/>
            <person name="Salvetti E."/>
            <person name="Wrobel A."/>
            <person name="Rasinkangas P."/>
            <person name="Parkhill J."/>
            <person name="Rea M.C."/>
            <person name="O'Sullivan O."/>
            <person name="Ritari J."/>
            <person name="Douillard F.P."/>
            <person name="Paul Ross R."/>
            <person name="Yang R."/>
            <person name="Briner A.E."/>
            <person name="Felis G.E."/>
            <person name="de Vos W.M."/>
            <person name="Barrangou R."/>
            <person name="Klaenhammer T.R."/>
            <person name="Caufield P.W."/>
            <person name="Cui Y."/>
            <person name="Zhang H."/>
            <person name="O'Toole P.W."/>
        </authorList>
    </citation>
    <scope>NUCLEOTIDE SEQUENCE [LARGE SCALE GENOMIC DNA]</scope>
    <source>
        <strain evidence="1 2">DSM 14500</strain>
    </source>
</reference>
<dbReference type="Gene3D" id="1.20.5.2050">
    <property type="match status" value="1"/>
</dbReference>
<sequence length="176" mass="20227">MGGMPDKCEVSIMGRVIDLTGKRFGRLTVIERDYETQKKKHSNGTYWKCKCDCGNSKSINARCLTYGTTQSCGCLGLETKQNNFNQARCKRNKVRVEGTDLFKLTAITPRSDNKSGITGVRWDKRYQLWVARLTLKGNLLLDKSFKNKQDAINARKEAEEKYFKPILEKYDYEKSC</sequence>
<dbReference type="STRING" id="1423770.FD29_GL001740"/>
<proteinExistence type="predicted"/>
<gene>
    <name evidence="1" type="ORF">FD29_GL001740</name>
</gene>
<organism evidence="1 2">
    <name type="scientific">Companilactobacillus mindensis DSM 14500</name>
    <dbReference type="NCBI Taxonomy" id="1423770"/>
    <lineage>
        <taxon>Bacteria</taxon>
        <taxon>Bacillati</taxon>
        <taxon>Bacillota</taxon>
        <taxon>Bacilli</taxon>
        <taxon>Lactobacillales</taxon>
        <taxon>Lactobacillaceae</taxon>
        <taxon>Companilactobacillus</taxon>
    </lineage>
</organism>
<dbReference type="EMBL" id="AZEZ01000003">
    <property type="protein sequence ID" value="KRL45983.1"/>
    <property type="molecule type" value="Genomic_DNA"/>
</dbReference>
<evidence type="ECO:0000313" key="1">
    <source>
        <dbReference type="EMBL" id="KRL45983.1"/>
    </source>
</evidence>
<dbReference type="AlphaFoldDB" id="A0A0R1QML1"/>
<accession>A0A0R1QML1</accession>
<protein>
    <recommendedName>
        <fullName evidence="3">AP2/ERF domain-containing protein</fullName>
    </recommendedName>
</protein>
<dbReference type="PATRIC" id="fig|1423770.3.peg.1782"/>
<name>A0A0R1QML1_9LACO</name>